<gene>
    <name evidence="9" type="ORF">ACFOX3_15625</name>
</gene>
<keyword evidence="3" id="KW-0547">Nucleotide-binding</keyword>
<dbReference type="InterPro" id="IPR001932">
    <property type="entry name" value="PPM-type_phosphatase-like_dom"/>
</dbReference>
<feature type="transmembrane region" description="Helical" evidence="6">
    <location>
        <begin position="568"/>
        <end position="588"/>
    </location>
</feature>
<keyword evidence="6" id="KW-0812">Transmembrane</keyword>
<feature type="domain" description="Protein kinase" evidence="7">
    <location>
        <begin position="285"/>
        <end position="546"/>
    </location>
</feature>
<comment type="caution">
    <text evidence="9">The sequence shown here is derived from an EMBL/GenBank/DDBJ whole genome shotgun (WGS) entry which is preliminary data.</text>
</comment>
<evidence type="ECO:0000259" key="7">
    <source>
        <dbReference type="PROSITE" id="PS50011"/>
    </source>
</evidence>
<keyword evidence="2" id="KW-0808">Transferase</keyword>
<dbReference type="CDD" id="cd14014">
    <property type="entry name" value="STKc_PknB_like"/>
    <property type="match status" value="1"/>
</dbReference>
<dbReference type="SMART" id="SM00331">
    <property type="entry name" value="PP2C_SIG"/>
    <property type="match status" value="1"/>
</dbReference>
<evidence type="ECO:0000259" key="8">
    <source>
        <dbReference type="PROSITE" id="PS51746"/>
    </source>
</evidence>
<dbReference type="InterPro" id="IPR008271">
    <property type="entry name" value="Ser/Thr_kinase_AS"/>
</dbReference>
<evidence type="ECO:0000256" key="1">
    <source>
        <dbReference type="ARBA" id="ARBA00022527"/>
    </source>
</evidence>
<name>A0ABV8V937_9GAMM</name>
<dbReference type="SUPFAM" id="SSF56112">
    <property type="entry name" value="Protein kinase-like (PK-like)"/>
    <property type="match status" value="1"/>
</dbReference>
<proteinExistence type="predicted"/>
<dbReference type="EMBL" id="JBHSCX010000020">
    <property type="protein sequence ID" value="MFC4363745.1"/>
    <property type="molecule type" value="Genomic_DNA"/>
</dbReference>
<dbReference type="PROSITE" id="PS00108">
    <property type="entry name" value="PROTEIN_KINASE_ST"/>
    <property type="match status" value="1"/>
</dbReference>
<evidence type="ECO:0000256" key="2">
    <source>
        <dbReference type="ARBA" id="ARBA00022679"/>
    </source>
</evidence>
<dbReference type="InterPro" id="IPR036457">
    <property type="entry name" value="PPM-type-like_dom_sf"/>
</dbReference>
<keyword evidence="6" id="KW-1133">Transmembrane helix</keyword>
<dbReference type="SUPFAM" id="SSF81606">
    <property type="entry name" value="PP2C-like"/>
    <property type="match status" value="1"/>
</dbReference>
<feature type="domain" description="PPM-type phosphatase" evidence="8">
    <location>
        <begin position="24"/>
        <end position="252"/>
    </location>
</feature>
<evidence type="ECO:0000256" key="4">
    <source>
        <dbReference type="ARBA" id="ARBA00022777"/>
    </source>
</evidence>
<dbReference type="Gene3D" id="3.60.40.10">
    <property type="entry name" value="PPM-type phosphatase domain"/>
    <property type="match status" value="1"/>
</dbReference>
<keyword evidence="4" id="KW-0418">Kinase</keyword>
<dbReference type="InterPro" id="IPR011009">
    <property type="entry name" value="Kinase-like_dom_sf"/>
</dbReference>
<dbReference type="Gene3D" id="1.10.510.10">
    <property type="entry name" value="Transferase(Phosphotransferase) domain 1"/>
    <property type="match status" value="1"/>
</dbReference>
<keyword evidence="1" id="KW-0723">Serine/threonine-protein kinase</keyword>
<evidence type="ECO:0000256" key="5">
    <source>
        <dbReference type="ARBA" id="ARBA00022840"/>
    </source>
</evidence>
<sequence length="590" mass="66296">MSINSHGVDLEDSALAGKKALKLRFGGSSRAGLKAENQDAFAAHLPTGSARFLKGGIACIADGVSCSENAQQASSTSVTLFIEDYFSTPDTWPVKMAAARVLSSLNSWLYHHGQQSNARHNGLVTTFSGVIFKSNTAHFFHAGDSRIYALRQGALQQITRDHCHQQAGRKTFLTRALGMDSRLEVDYQTEEIALGDTFLLTTDGIHEWLTEREMVDIIDAHQGQLEQAAAALSNAALANGSDDNLTCLLVTVDELPLAEIDEVHRSLTQLAIPPVLQEGQKIDHYEVQSIIHAGTRSHLYLVKDIHNNQLQVLKAPSENFKDDAQYLEGFIREQWVGRRLNHAGVMKILPRPDASPFLYHVCEYVEGITLRQWIYDNPKPDLKSVRDMLDKIVNSLRAFQRLSMIHRDLKPENIMIDKRGRPIIIDFGTVFVAGLGEISTPLMEHVPVGSVDYIAPEYLLGEPATDRSDLFSLAAIAYEMICGKLPFDIPDMQRNPPTQFEAWQYQSIRTHRKDVPVWLDLALRKALSPRPKFRYPAYSEFIHDLSQPNAQLMQKFESAPLLERNPVVFWKLLCALLFVVICSQYVWFFA</sequence>
<dbReference type="PROSITE" id="PS51746">
    <property type="entry name" value="PPM_2"/>
    <property type="match status" value="1"/>
</dbReference>
<keyword evidence="10" id="KW-1185">Reference proteome</keyword>
<accession>A0ABV8V937</accession>
<dbReference type="RefSeq" id="WP_290261738.1">
    <property type="nucleotide sequence ID" value="NZ_JAUFQG010000004.1"/>
</dbReference>
<evidence type="ECO:0000313" key="9">
    <source>
        <dbReference type="EMBL" id="MFC4363745.1"/>
    </source>
</evidence>
<keyword evidence="5" id="KW-0067">ATP-binding</keyword>
<organism evidence="9 10">
    <name type="scientific">Simiduia curdlanivorans</name>
    <dbReference type="NCBI Taxonomy" id="1492769"/>
    <lineage>
        <taxon>Bacteria</taxon>
        <taxon>Pseudomonadati</taxon>
        <taxon>Pseudomonadota</taxon>
        <taxon>Gammaproteobacteria</taxon>
        <taxon>Cellvibrionales</taxon>
        <taxon>Cellvibrionaceae</taxon>
        <taxon>Simiduia</taxon>
    </lineage>
</organism>
<keyword evidence="6" id="KW-0472">Membrane</keyword>
<dbReference type="Pfam" id="PF13672">
    <property type="entry name" value="PP2C_2"/>
    <property type="match status" value="1"/>
</dbReference>
<dbReference type="PANTHER" id="PTHR24351">
    <property type="entry name" value="RIBOSOMAL PROTEIN S6 KINASE"/>
    <property type="match status" value="1"/>
</dbReference>
<dbReference type="CDD" id="cd00143">
    <property type="entry name" value="PP2Cc"/>
    <property type="match status" value="1"/>
</dbReference>
<dbReference type="SMART" id="SM00332">
    <property type="entry name" value="PP2Cc"/>
    <property type="match status" value="1"/>
</dbReference>
<dbReference type="PROSITE" id="PS50011">
    <property type="entry name" value="PROTEIN_KINASE_DOM"/>
    <property type="match status" value="1"/>
</dbReference>
<evidence type="ECO:0000313" key="10">
    <source>
        <dbReference type="Proteomes" id="UP001595840"/>
    </source>
</evidence>
<evidence type="ECO:0000256" key="6">
    <source>
        <dbReference type="SAM" id="Phobius"/>
    </source>
</evidence>
<evidence type="ECO:0000256" key="3">
    <source>
        <dbReference type="ARBA" id="ARBA00022741"/>
    </source>
</evidence>
<dbReference type="InterPro" id="IPR000719">
    <property type="entry name" value="Prot_kinase_dom"/>
</dbReference>
<dbReference type="SMART" id="SM00220">
    <property type="entry name" value="S_TKc"/>
    <property type="match status" value="1"/>
</dbReference>
<protein>
    <submittedName>
        <fullName evidence="9">Protein phosphatase 2C domain-containing protein</fullName>
    </submittedName>
</protein>
<dbReference type="Proteomes" id="UP001595840">
    <property type="component" value="Unassembled WGS sequence"/>
</dbReference>
<reference evidence="10" key="1">
    <citation type="journal article" date="2019" name="Int. J. Syst. Evol. Microbiol.">
        <title>The Global Catalogue of Microorganisms (GCM) 10K type strain sequencing project: providing services to taxonomists for standard genome sequencing and annotation.</title>
        <authorList>
            <consortium name="The Broad Institute Genomics Platform"/>
            <consortium name="The Broad Institute Genome Sequencing Center for Infectious Disease"/>
            <person name="Wu L."/>
            <person name="Ma J."/>
        </authorList>
    </citation>
    <scope>NUCLEOTIDE SEQUENCE [LARGE SCALE GENOMIC DNA]</scope>
    <source>
        <strain evidence="10">CECT 8570</strain>
    </source>
</reference>
<dbReference type="Pfam" id="PF00069">
    <property type="entry name" value="Pkinase"/>
    <property type="match status" value="1"/>
</dbReference>